<evidence type="ECO:0000313" key="5">
    <source>
        <dbReference type="Proteomes" id="UP000255295"/>
    </source>
</evidence>
<proteinExistence type="predicted"/>
<name>A0A2S0K185_LYSSH</name>
<evidence type="ECO:0000313" key="3">
    <source>
        <dbReference type="EMBL" id="SUV16978.1"/>
    </source>
</evidence>
<reference evidence="3 5" key="2">
    <citation type="submission" date="2018-06" db="EMBL/GenBank/DDBJ databases">
        <authorList>
            <consortium name="Pathogen Informatics"/>
            <person name="Doyle S."/>
        </authorList>
    </citation>
    <scope>NUCLEOTIDE SEQUENCE [LARGE SCALE GENOMIC DNA]</scope>
    <source>
        <strain evidence="3 5">NCTC10338</strain>
    </source>
</reference>
<dbReference type="EMBL" id="UFSZ01000001">
    <property type="protein sequence ID" value="SUV16978.1"/>
    <property type="molecule type" value="Genomic_DNA"/>
</dbReference>
<dbReference type="Proteomes" id="UP000238825">
    <property type="component" value="Chromosome"/>
</dbReference>
<organism evidence="2 4">
    <name type="scientific">Lysinibacillus sphaericus</name>
    <name type="common">Bacillus sphaericus</name>
    <dbReference type="NCBI Taxonomy" id="1421"/>
    <lineage>
        <taxon>Bacteria</taxon>
        <taxon>Bacillati</taxon>
        <taxon>Bacillota</taxon>
        <taxon>Bacilli</taxon>
        <taxon>Bacillales</taxon>
        <taxon>Bacillaceae</taxon>
        <taxon>Lysinibacillus</taxon>
    </lineage>
</organism>
<sequence length="82" mass="9486">MYSRKQFIWAYCISSFTSIIGTIGIFLILNYYQYTADFGLFYKLLLAFISGGLIAFALGLILMNLYFESIFSHNKKKMNDVI</sequence>
<keyword evidence="1" id="KW-0812">Transmembrane</keyword>
<evidence type="ECO:0000313" key="2">
    <source>
        <dbReference type="EMBL" id="AVK97152.1"/>
    </source>
</evidence>
<reference evidence="2 4" key="1">
    <citation type="submission" date="2017-03" db="EMBL/GenBank/DDBJ databases">
        <title>The whole genome sequencing and assembly of Lysinibacillus sphaericus DSM 28T strain.</title>
        <authorList>
            <person name="Lee Y.-J."/>
            <person name="Yi H."/>
            <person name="Bahn Y.-S."/>
            <person name="Kim J.F."/>
            <person name="Lee D.-W."/>
        </authorList>
    </citation>
    <scope>NUCLEOTIDE SEQUENCE [LARGE SCALE GENOMIC DNA]</scope>
    <source>
        <strain evidence="2 4">DSM 28</strain>
    </source>
</reference>
<accession>A0A2S0K185</accession>
<dbReference type="Proteomes" id="UP000255295">
    <property type="component" value="Unassembled WGS sequence"/>
</dbReference>
<keyword evidence="1" id="KW-0472">Membrane</keyword>
<feature type="transmembrane region" description="Helical" evidence="1">
    <location>
        <begin position="44"/>
        <end position="67"/>
    </location>
</feature>
<dbReference type="AlphaFoldDB" id="A0A2S0K185"/>
<protein>
    <submittedName>
        <fullName evidence="2">Uncharacterized protein</fullName>
    </submittedName>
</protein>
<keyword evidence="1" id="KW-1133">Transmembrane helix</keyword>
<feature type="transmembrane region" description="Helical" evidence="1">
    <location>
        <begin position="7"/>
        <end position="32"/>
    </location>
</feature>
<dbReference type="EMBL" id="CP019980">
    <property type="protein sequence ID" value="AVK97152.1"/>
    <property type="molecule type" value="Genomic_DNA"/>
</dbReference>
<gene>
    <name evidence="2" type="ORF">LS41612_13200</name>
    <name evidence="3" type="ORF">NCTC10338_02065</name>
</gene>
<evidence type="ECO:0000256" key="1">
    <source>
        <dbReference type="SAM" id="Phobius"/>
    </source>
</evidence>
<evidence type="ECO:0000313" key="4">
    <source>
        <dbReference type="Proteomes" id="UP000238825"/>
    </source>
</evidence>
<dbReference type="GeneID" id="48277150"/>
<dbReference type="RefSeq" id="WP_024361915.1">
    <property type="nucleotide sequence ID" value="NZ_BJNS01000080.1"/>
</dbReference>